<accession>A0A0G4P3G4</accession>
<evidence type="ECO:0000313" key="2">
    <source>
        <dbReference type="Proteomes" id="UP000053732"/>
    </source>
</evidence>
<proteinExistence type="predicted"/>
<organism evidence="1 2">
    <name type="scientific">Penicillium camemberti (strain FM 013)</name>
    <dbReference type="NCBI Taxonomy" id="1429867"/>
    <lineage>
        <taxon>Eukaryota</taxon>
        <taxon>Fungi</taxon>
        <taxon>Dikarya</taxon>
        <taxon>Ascomycota</taxon>
        <taxon>Pezizomycotina</taxon>
        <taxon>Eurotiomycetes</taxon>
        <taxon>Eurotiomycetidae</taxon>
        <taxon>Eurotiales</taxon>
        <taxon>Aspergillaceae</taxon>
        <taxon>Penicillium</taxon>
    </lineage>
</organism>
<dbReference type="EMBL" id="HG793138">
    <property type="protein sequence ID" value="CRL20839.1"/>
    <property type="molecule type" value="Genomic_DNA"/>
</dbReference>
<name>A0A0G4P3G4_PENC3</name>
<reference evidence="1 2" key="1">
    <citation type="journal article" date="2014" name="Nat. Commun.">
        <title>Multiple recent horizontal transfers of a large genomic region in cheese making fungi.</title>
        <authorList>
            <person name="Cheeseman K."/>
            <person name="Ropars J."/>
            <person name="Renault P."/>
            <person name="Dupont J."/>
            <person name="Gouzy J."/>
            <person name="Branca A."/>
            <person name="Abraham A.L."/>
            <person name="Ceppi M."/>
            <person name="Conseiller E."/>
            <person name="Debuchy R."/>
            <person name="Malagnac F."/>
            <person name="Goarin A."/>
            <person name="Silar P."/>
            <person name="Lacoste S."/>
            <person name="Sallet E."/>
            <person name="Bensimon A."/>
            <person name="Giraud T."/>
            <person name="Brygoo Y."/>
        </authorList>
    </citation>
    <scope>NUCLEOTIDE SEQUENCE [LARGE SCALE GENOMIC DNA]</scope>
    <source>
        <strain evidence="2">FM 013</strain>
    </source>
</reference>
<gene>
    <name evidence="1" type="ORF">PCAMFM013_S005g000003</name>
</gene>
<evidence type="ECO:0000313" key="1">
    <source>
        <dbReference type="EMBL" id="CRL20839.1"/>
    </source>
</evidence>
<dbReference type="AlphaFoldDB" id="A0A0G4P3G4"/>
<keyword evidence="2" id="KW-1185">Reference proteome</keyword>
<protein>
    <submittedName>
        <fullName evidence="1">Str. FM013</fullName>
    </submittedName>
</protein>
<dbReference type="Proteomes" id="UP000053732">
    <property type="component" value="Unassembled WGS sequence"/>
</dbReference>
<sequence>MHLVYIPRPRCAVFLGNVGQEHCEASYCVLFARNFGIGITIR</sequence>